<dbReference type="InterPro" id="IPR012337">
    <property type="entry name" value="RNaseH-like_sf"/>
</dbReference>
<dbReference type="InterPro" id="IPR002156">
    <property type="entry name" value="RNaseH_domain"/>
</dbReference>
<dbReference type="EMBL" id="DF974075">
    <property type="protein sequence ID" value="GAU44825.1"/>
    <property type="molecule type" value="Genomic_DNA"/>
</dbReference>
<dbReference type="GO" id="GO:0003676">
    <property type="term" value="F:nucleic acid binding"/>
    <property type="evidence" value="ECO:0007669"/>
    <property type="project" value="InterPro"/>
</dbReference>
<dbReference type="Pfam" id="PF13456">
    <property type="entry name" value="RVT_3"/>
    <property type="match status" value="1"/>
</dbReference>
<reference evidence="3" key="1">
    <citation type="journal article" date="2017" name="Front. Plant Sci.">
        <title>Climate Clever Clovers: New Paradigm to Reduce the Environmental Footprint of Ruminants by Breeding Low Methanogenic Forages Utilizing Haplotype Variation.</title>
        <authorList>
            <person name="Kaur P."/>
            <person name="Appels R."/>
            <person name="Bayer P.E."/>
            <person name="Keeble-Gagnere G."/>
            <person name="Wang J."/>
            <person name="Hirakawa H."/>
            <person name="Shirasawa K."/>
            <person name="Vercoe P."/>
            <person name="Stefanova K."/>
            <person name="Durmic Z."/>
            <person name="Nichols P."/>
            <person name="Revell C."/>
            <person name="Isobe S.N."/>
            <person name="Edwards D."/>
            <person name="Erskine W."/>
        </authorList>
    </citation>
    <scope>NUCLEOTIDE SEQUENCE [LARGE SCALE GENOMIC DNA]</scope>
    <source>
        <strain evidence="3">cv. Daliak</strain>
    </source>
</reference>
<dbReference type="SUPFAM" id="SSF53098">
    <property type="entry name" value="Ribonuclease H-like"/>
    <property type="match status" value="1"/>
</dbReference>
<dbReference type="OrthoDB" id="1433654at2759"/>
<dbReference type="AlphaFoldDB" id="A0A2Z6P925"/>
<dbReference type="InterPro" id="IPR053151">
    <property type="entry name" value="RNase_H-like"/>
</dbReference>
<dbReference type="InterPro" id="IPR044730">
    <property type="entry name" value="RNase_H-like_dom_plant"/>
</dbReference>
<dbReference type="CDD" id="cd06222">
    <property type="entry name" value="RNase_H_like"/>
    <property type="match status" value="1"/>
</dbReference>
<accession>A0A2Z6P925</accession>
<proteinExistence type="predicted"/>
<organism evidence="2 3">
    <name type="scientific">Trifolium subterraneum</name>
    <name type="common">Subterranean clover</name>
    <dbReference type="NCBI Taxonomy" id="3900"/>
    <lineage>
        <taxon>Eukaryota</taxon>
        <taxon>Viridiplantae</taxon>
        <taxon>Streptophyta</taxon>
        <taxon>Embryophyta</taxon>
        <taxon>Tracheophyta</taxon>
        <taxon>Spermatophyta</taxon>
        <taxon>Magnoliopsida</taxon>
        <taxon>eudicotyledons</taxon>
        <taxon>Gunneridae</taxon>
        <taxon>Pentapetalae</taxon>
        <taxon>rosids</taxon>
        <taxon>fabids</taxon>
        <taxon>Fabales</taxon>
        <taxon>Fabaceae</taxon>
        <taxon>Papilionoideae</taxon>
        <taxon>50 kb inversion clade</taxon>
        <taxon>NPAAA clade</taxon>
        <taxon>Hologalegina</taxon>
        <taxon>IRL clade</taxon>
        <taxon>Trifolieae</taxon>
        <taxon>Trifolium</taxon>
    </lineage>
</organism>
<protein>
    <recommendedName>
        <fullName evidence="1">RNase H type-1 domain-containing protein</fullName>
    </recommendedName>
</protein>
<evidence type="ECO:0000313" key="2">
    <source>
        <dbReference type="EMBL" id="GAU44825.1"/>
    </source>
</evidence>
<gene>
    <name evidence="2" type="ORF">TSUD_327070</name>
</gene>
<feature type="domain" description="RNase H type-1" evidence="1">
    <location>
        <begin position="654"/>
        <end position="771"/>
    </location>
</feature>
<dbReference type="PANTHER" id="PTHR47723">
    <property type="entry name" value="OS05G0353850 PROTEIN"/>
    <property type="match status" value="1"/>
</dbReference>
<dbReference type="Proteomes" id="UP000242715">
    <property type="component" value="Unassembled WGS sequence"/>
</dbReference>
<dbReference type="GO" id="GO:0004523">
    <property type="term" value="F:RNA-DNA hybrid ribonuclease activity"/>
    <property type="evidence" value="ECO:0007669"/>
    <property type="project" value="InterPro"/>
</dbReference>
<dbReference type="PANTHER" id="PTHR47723:SF23">
    <property type="entry name" value="REVERSE TRANSCRIPTASE-LIKE PROTEIN"/>
    <property type="match status" value="1"/>
</dbReference>
<dbReference type="Gene3D" id="3.30.420.10">
    <property type="entry name" value="Ribonuclease H-like superfamily/Ribonuclease H"/>
    <property type="match status" value="1"/>
</dbReference>
<dbReference type="InterPro" id="IPR036397">
    <property type="entry name" value="RNaseH_sf"/>
</dbReference>
<dbReference type="Pfam" id="PF14223">
    <property type="entry name" value="Retrotran_gag_2"/>
    <property type="match status" value="1"/>
</dbReference>
<keyword evidence="3" id="KW-1185">Reference proteome</keyword>
<name>A0A2Z6P925_TRISU</name>
<evidence type="ECO:0000313" key="3">
    <source>
        <dbReference type="Proteomes" id="UP000242715"/>
    </source>
</evidence>
<evidence type="ECO:0000259" key="1">
    <source>
        <dbReference type="Pfam" id="PF13456"/>
    </source>
</evidence>
<sequence>MLASFCKNMFKQDVGPDAVACGYNICHAGQLKIKAQDEDLTHANSGPRKLLSGIMNKDGGYVNRPPLLDGSNYDYWKAKMVAFIKSLDSKSWKAILTAWEHPVIRDKDGKTTGELKPEAEGTKEEDELALGNSKALNALFNDVDNNIFRMIRQCSVAKEAWDILITIHEGTAKVKNSRLQLLTVKFENLMMGEDQSVHDFHMTILDFANNFDALGEKLSEERMVRKMLRSLPKMFDMKVTTIEEVHDIGVLKLENLVGSLLTYELAAKEKTEKRKKSIALVTNTTEKVVGCPMFILSKKLQILKDKLKRWNKESFGNVHDQVSEAESNLQQIQSQLQLLNPSDALLEKEKLAQINLEEALCRQESFWSEKANLKWHLEGDRNTKYFHKLAKIKTSAKIITSLQDGDSVLIEPEQISNHVVNYYKNLFCTNVVLQDPLLAEEVIPKLITDDINALITMLPSVQEIKTVVFALNKDSAPGPDGFRAFFFQRFWDIVKIDVTNAVLEFFNTSWILPGFNSNIIALLPKLQHATSIDQYRPIAIANFKFKIISKIIANRLALILPTIISEEQMGPLAQGGLNLRSISNLNKAANLKLGWSLFNSQSSWSKLLRDRVLREIKQDSVTKSSVGVTIHHPNVPAIKEIIWQPPMRNWIKFNIDGAYTQGLASCSGVFRSHDAEFLYCFAEPLGNLSPFLAELCEAMRAVELAYHLNWKNLWLETDSTMVVSVFNNISEPVAWNFRNRWVNTRSLLNGMNCIVSHIHREGNKVADLLACHVLSLNSISHWNVAPSFIRNSLDKNHLGLPNFRFCSI</sequence>